<evidence type="ECO:0000313" key="2">
    <source>
        <dbReference type="Proteomes" id="UP000317990"/>
    </source>
</evidence>
<reference evidence="1 2" key="1">
    <citation type="journal article" date="2019" name="mSystems">
        <title>Life at home and on the roam: Genomic adaptions reflect the dual lifestyle of an intracellular, facultative symbiont.</title>
        <authorList>
            <person name="Burgsdorf I."/>
        </authorList>
    </citation>
    <scope>NUCLEOTIDE SEQUENCE [LARGE SCALE GENOMIC DNA]</scope>
    <source>
        <strain evidence="1">277cV</strain>
    </source>
</reference>
<evidence type="ECO:0008006" key="3">
    <source>
        <dbReference type="Google" id="ProtNLM"/>
    </source>
</evidence>
<sequence length="88" mass="9872">MCICIDCRWVDRCCAYHMVERQHGEPHLNGNPDFEPVQPQINVSVRPVDTDQGRTSGMGVEWDVVACGSFSREAGRWAMLRPGQALPT</sequence>
<accession>A0A524RND9</accession>
<dbReference type="EMBL" id="SRMO01000065">
    <property type="protein sequence ID" value="TGG92284.1"/>
    <property type="molecule type" value="Genomic_DNA"/>
</dbReference>
<name>A0A524RND9_9CHRO</name>
<comment type="caution">
    <text evidence="1">The sequence shown here is derived from an EMBL/GenBank/DDBJ whole genome shotgun (WGS) entry which is preliminary data.</text>
</comment>
<organism evidence="1 2">
    <name type="scientific">Aphanocapsa feldmannii 277cV</name>
    <dbReference type="NCBI Taxonomy" id="2507553"/>
    <lineage>
        <taxon>Bacteria</taxon>
        <taxon>Bacillati</taxon>
        <taxon>Cyanobacteriota</taxon>
        <taxon>Cyanophyceae</taxon>
        <taxon>Oscillatoriophycideae</taxon>
        <taxon>Chroococcales</taxon>
        <taxon>Microcystaceae</taxon>
        <taxon>Aphanocapsa</taxon>
    </lineage>
</organism>
<proteinExistence type="predicted"/>
<dbReference type="InterPro" id="IPR019656">
    <property type="entry name" value="Uncharacterised_Ycf34"/>
</dbReference>
<dbReference type="AlphaFoldDB" id="A0A524RND9"/>
<evidence type="ECO:0000313" key="1">
    <source>
        <dbReference type="EMBL" id="TGG92284.1"/>
    </source>
</evidence>
<protein>
    <recommendedName>
        <fullName evidence="3">Ycf34 family protein</fullName>
    </recommendedName>
</protein>
<dbReference type="Pfam" id="PF10718">
    <property type="entry name" value="Ycf34"/>
    <property type="match status" value="1"/>
</dbReference>
<gene>
    <name evidence="1" type="ORF">ERJ67_06460</name>
</gene>
<dbReference type="Proteomes" id="UP000317990">
    <property type="component" value="Unassembled WGS sequence"/>
</dbReference>